<evidence type="ECO:0000259" key="1">
    <source>
        <dbReference type="Pfam" id="PF00534"/>
    </source>
</evidence>
<feature type="domain" description="Glycosyl transferase family 1" evidence="1">
    <location>
        <begin position="192"/>
        <end position="359"/>
    </location>
</feature>
<dbReference type="InterPro" id="IPR001296">
    <property type="entry name" value="Glyco_trans_1"/>
</dbReference>
<dbReference type="PANTHER" id="PTHR45947">
    <property type="entry name" value="SULFOQUINOVOSYL TRANSFERASE SQD2"/>
    <property type="match status" value="1"/>
</dbReference>
<dbReference type="GO" id="GO:0016757">
    <property type="term" value="F:glycosyltransferase activity"/>
    <property type="evidence" value="ECO:0007669"/>
    <property type="project" value="InterPro"/>
</dbReference>
<proteinExistence type="predicted"/>
<dbReference type="EMBL" id="KT006999">
    <property type="protein sequence ID" value="AKQ02271.1"/>
    <property type="molecule type" value="Genomic_DNA"/>
</dbReference>
<reference evidence="3" key="1">
    <citation type="journal article" date="2015" name="ISME J.">
        <title>Aquifer environment selects for microbial species cohorts in sediment and groundwater.</title>
        <authorList>
            <person name="Hug L.A."/>
            <person name="Thomas B.C."/>
            <person name="Brown C.T."/>
            <person name="Frischkorn K.R."/>
            <person name="Williams K.H."/>
            <person name="Tringe S.G."/>
            <person name="Banfield J.F."/>
        </authorList>
    </citation>
    <scope>NUCLEOTIDE SEQUENCE</scope>
</reference>
<dbReference type="AlphaFoldDB" id="A0A0H4T3K2"/>
<dbReference type="CDD" id="cd03801">
    <property type="entry name" value="GT4_PimA-like"/>
    <property type="match status" value="1"/>
</dbReference>
<feature type="domain" description="Glycosyltransferase subfamily 4-like N-terminal" evidence="2">
    <location>
        <begin position="17"/>
        <end position="179"/>
    </location>
</feature>
<dbReference type="Pfam" id="PF00534">
    <property type="entry name" value="Glycos_transf_1"/>
    <property type="match status" value="1"/>
</dbReference>
<name>A0A0H4T3K2_9BACT</name>
<accession>A0A0H4T3K2</accession>
<dbReference type="InterPro" id="IPR028098">
    <property type="entry name" value="Glyco_trans_4-like_N"/>
</dbReference>
<dbReference type="Pfam" id="PF13439">
    <property type="entry name" value="Glyco_transf_4"/>
    <property type="match status" value="1"/>
</dbReference>
<evidence type="ECO:0000259" key="2">
    <source>
        <dbReference type="Pfam" id="PF13439"/>
    </source>
</evidence>
<sequence length="382" mass="42912">MKPKILLGISYYYPNISGLTLYAQRLAEGLAGDGYDVEVLTSRHLKTLQSREFKNNVVIRRAWTPFIFGRGPIMPCYFIDAFMAVWQADIVNCHIPQFEAFILVVIAKLLGKRVVLTHHCDLSNWPGWVNKIAESLTFFSLILSGTLADKIVVYTKDYADNSKYLSCFKGKLVYIFPPVKVENLDKGSKIESKFKSVKYKIGFAGRIAREKGIEFLLDGVPSFRNRFGANFKIILAGPSIEVIGGGNGKGLQKLFKKYRDNTALVGSLNQKDMAIFYSLIDVLVLPSTERLESFGLVQVEAMLFGCPVVASDLPGVRVPVQVTSMGKIVPPGNSKKLAEAIINVLENKKDFIKPRRYIEKIFNYQKVIGAYERLFESLLKLQ</sequence>
<dbReference type="SUPFAM" id="SSF53756">
    <property type="entry name" value="UDP-Glycosyltransferase/glycogen phosphorylase"/>
    <property type="match status" value="1"/>
</dbReference>
<dbReference type="Gene3D" id="3.40.50.2000">
    <property type="entry name" value="Glycogen Phosphorylase B"/>
    <property type="match status" value="2"/>
</dbReference>
<organism evidence="3">
    <name type="scientific">uncultured Microgenomates bacterium Rifle_16ft_4_minimus_37633</name>
    <dbReference type="NCBI Taxonomy" id="1665114"/>
    <lineage>
        <taxon>Bacteria</taxon>
        <taxon>Candidatus Microgenomatota</taxon>
        <taxon>environmental samples</taxon>
    </lineage>
</organism>
<dbReference type="InterPro" id="IPR050194">
    <property type="entry name" value="Glycosyltransferase_grp1"/>
</dbReference>
<protein>
    <submittedName>
        <fullName evidence="3">Group 1 glycosyl transferase</fullName>
    </submittedName>
</protein>
<dbReference type="PANTHER" id="PTHR45947:SF3">
    <property type="entry name" value="SULFOQUINOVOSYL TRANSFERASE SQD2"/>
    <property type="match status" value="1"/>
</dbReference>
<keyword evidence="3" id="KW-0808">Transferase</keyword>
<evidence type="ECO:0000313" key="3">
    <source>
        <dbReference type="EMBL" id="AKQ02271.1"/>
    </source>
</evidence>